<evidence type="ECO:0000256" key="2">
    <source>
        <dbReference type="SAM" id="Phobius"/>
    </source>
</evidence>
<keyword evidence="4" id="KW-1185">Reference proteome</keyword>
<reference evidence="3 4" key="1">
    <citation type="submission" date="2018-11" db="EMBL/GenBank/DDBJ databases">
        <title>Sequencing the genomes of 1000 actinobacteria strains.</title>
        <authorList>
            <person name="Klenk H.-P."/>
        </authorList>
    </citation>
    <scope>NUCLEOTIDE SEQUENCE [LARGE SCALE GENOMIC DNA]</scope>
    <source>
        <strain evidence="3 4">DSM 12652</strain>
    </source>
</reference>
<dbReference type="EMBL" id="RKHO01000001">
    <property type="protein sequence ID" value="ROR89615.1"/>
    <property type="molecule type" value="Genomic_DNA"/>
</dbReference>
<organism evidence="3 4">
    <name type="scientific">Nocardioides aurantiacus</name>
    <dbReference type="NCBI Taxonomy" id="86796"/>
    <lineage>
        <taxon>Bacteria</taxon>
        <taxon>Bacillati</taxon>
        <taxon>Actinomycetota</taxon>
        <taxon>Actinomycetes</taxon>
        <taxon>Propionibacteriales</taxon>
        <taxon>Nocardioidaceae</taxon>
        <taxon>Nocardioides</taxon>
    </lineage>
</organism>
<feature type="transmembrane region" description="Helical" evidence="2">
    <location>
        <begin position="275"/>
        <end position="308"/>
    </location>
</feature>
<keyword evidence="2" id="KW-0812">Transmembrane</keyword>
<name>A0A3N2CQ09_9ACTN</name>
<feature type="transmembrane region" description="Helical" evidence="2">
    <location>
        <begin position="135"/>
        <end position="164"/>
    </location>
</feature>
<feature type="transmembrane region" description="Helical" evidence="2">
    <location>
        <begin position="320"/>
        <end position="345"/>
    </location>
</feature>
<evidence type="ECO:0000256" key="1">
    <source>
        <dbReference type="SAM" id="MobiDB-lite"/>
    </source>
</evidence>
<feature type="transmembrane region" description="Helical" evidence="2">
    <location>
        <begin position="220"/>
        <end position="242"/>
    </location>
</feature>
<keyword evidence="2" id="KW-0472">Membrane</keyword>
<evidence type="ECO:0000313" key="4">
    <source>
        <dbReference type="Proteomes" id="UP000281738"/>
    </source>
</evidence>
<sequence length="368" mass="36853">MSHDPWGHAPPPSYPPPGSAPPPGPPPPPGPAGPAGPVGPPRQGPPPAGPGAPWGPPVARPGVVPLRPLTLGDLLGGAVQTIQRNPRATIGLALVVSALFMLLPVLASVAVGLAGSSPGFDVGASEDPFAGAGGASYYGLLGVSTVFSALATVVIAGLIVRVVGAAVVGRPMRAGEAWRRTRGRLVALVGLSLLGGLVSVVLLAAPVALGVLAWAATDSVALGVVLGILLGLAAVVATVWLWTRFLLLAAPALVLEELGVVASLRRAGALSRGQFWRLLGIALLAGLIAGVASQVVAVPFSVLGAVLAFVLPPAWGLPGLLLASNVGSILTGALVGPFTAGVTGLQYVDQRFRKEGLDITLLDETLRR</sequence>
<evidence type="ECO:0008006" key="5">
    <source>
        <dbReference type="Google" id="ProtNLM"/>
    </source>
</evidence>
<feature type="transmembrane region" description="Helical" evidence="2">
    <location>
        <begin position="185"/>
        <end position="214"/>
    </location>
</feature>
<gene>
    <name evidence="3" type="ORF">EDD33_0444</name>
</gene>
<evidence type="ECO:0000313" key="3">
    <source>
        <dbReference type="EMBL" id="ROR89615.1"/>
    </source>
</evidence>
<keyword evidence="2" id="KW-1133">Transmembrane helix</keyword>
<dbReference type="AlphaFoldDB" id="A0A3N2CQ09"/>
<proteinExistence type="predicted"/>
<accession>A0A3N2CQ09</accession>
<dbReference type="Proteomes" id="UP000281738">
    <property type="component" value="Unassembled WGS sequence"/>
</dbReference>
<feature type="compositionally biased region" description="Pro residues" evidence="1">
    <location>
        <begin position="8"/>
        <end position="59"/>
    </location>
</feature>
<feature type="region of interest" description="Disordered" evidence="1">
    <location>
        <begin position="1"/>
        <end position="59"/>
    </location>
</feature>
<feature type="transmembrane region" description="Helical" evidence="2">
    <location>
        <begin position="90"/>
        <end position="115"/>
    </location>
</feature>
<comment type="caution">
    <text evidence="3">The sequence shown here is derived from an EMBL/GenBank/DDBJ whole genome shotgun (WGS) entry which is preliminary data.</text>
</comment>
<protein>
    <recommendedName>
        <fullName evidence="5">Glycerophosphoryl diester phosphodiesterase family protein</fullName>
    </recommendedName>
</protein>